<dbReference type="AlphaFoldDB" id="A0A7Y2P191"/>
<name>A0A7Y2P191_9BURK</name>
<dbReference type="RefSeq" id="WP_171087226.1">
    <property type="nucleotide sequence ID" value="NZ_JABAIV010000007.1"/>
</dbReference>
<sequence length="72" mass="7222">MSTTLTLIQSAGAAVVGVLATVPVGQVVRSAAGLALFGGVAMVFRPLLVGIGRAAMLAVRPRPPKSSLARHS</sequence>
<evidence type="ECO:0000313" key="2">
    <source>
        <dbReference type="EMBL" id="NNG25003.1"/>
    </source>
</evidence>
<keyword evidence="3" id="KW-1185">Reference proteome</keyword>
<protein>
    <submittedName>
        <fullName evidence="2">Uncharacterized protein</fullName>
    </submittedName>
</protein>
<accession>A0A7Y2P191</accession>
<feature type="transmembrane region" description="Helical" evidence="1">
    <location>
        <begin position="30"/>
        <end position="52"/>
    </location>
</feature>
<organism evidence="2 3">
    <name type="scientific">Telluria aromaticivorans</name>
    <dbReference type="NCBI Taxonomy" id="2725995"/>
    <lineage>
        <taxon>Bacteria</taxon>
        <taxon>Pseudomonadati</taxon>
        <taxon>Pseudomonadota</taxon>
        <taxon>Betaproteobacteria</taxon>
        <taxon>Burkholderiales</taxon>
        <taxon>Oxalobacteraceae</taxon>
        <taxon>Telluria group</taxon>
        <taxon>Telluria</taxon>
    </lineage>
</organism>
<evidence type="ECO:0000313" key="3">
    <source>
        <dbReference type="Proteomes" id="UP000533905"/>
    </source>
</evidence>
<keyword evidence="1" id="KW-1133">Transmembrane helix</keyword>
<comment type="caution">
    <text evidence="2">The sequence shown here is derived from an EMBL/GenBank/DDBJ whole genome shotgun (WGS) entry which is preliminary data.</text>
</comment>
<dbReference type="Proteomes" id="UP000533905">
    <property type="component" value="Unassembled WGS sequence"/>
</dbReference>
<gene>
    <name evidence="2" type="ORF">HGB41_18625</name>
</gene>
<keyword evidence="1" id="KW-0472">Membrane</keyword>
<dbReference type="EMBL" id="JABAIV010000007">
    <property type="protein sequence ID" value="NNG25003.1"/>
    <property type="molecule type" value="Genomic_DNA"/>
</dbReference>
<keyword evidence="1" id="KW-0812">Transmembrane</keyword>
<evidence type="ECO:0000256" key="1">
    <source>
        <dbReference type="SAM" id="Phobius"/>
    </source>
</evidence>
<proteinExistence type="predicted"/>
<reference evidence="2 3" key="1">
    <citation type="submission" date="2020-04" db="EMBL/GenBank/DDBJ databases">
        <title>Massilia sp. nov., a cold adapted bacteria isolated from Arctic soil.</title>
        <authorList>
            <person name="Son J."/>
            <person name="Ka J.-O."/>
        </authorList>
    </citation>
    <scope>NUCLEOTIDE SEQUENCE [LARGE SCALE GENOMIC DNA]</scope>
    <source>
        <strain evidence="2 3">ML15P13</strain>
    </source>
</reference>